<dbReference type="InterPro" id="IPR035919">
    <property type="entry name" value="EAL_sf"/>
</dbReference>
<protein>
    <submittedName>
        <fullName evidence="6">Diguanylate cyclase/phosphodiesterase with PAS/PAC sensor(S)</fullName>
    </submittedName>
</protein>
<dbReference type="InterPro" id="IPR001633">
    <property type="entry name" value="EAL_dom"/>
</dbReference>
<dbReference type="EMBL" id="CP002116">
    <property type="protein sequence ID" value="ADK82347.1"/>
    <property type="molecule type" value="Genomic_DNA"/>
</dbReference>
<keyword evidence="2" id="KW-0812">Transmembrane</keyword>
<gene>
    <name evidence="6" type="ordered locus">Spirs_3249</name>
</gene>
<evidence type="ECO:0000259" key="4">
    <source>
        <dbReference type="PROSITE" id="PS50883"/>
    </source>
</evidence>
<dbReference type="InterPro" id="IPR052155">
    <property type="entry name" value="Biofilm_reg_signaling"/>
</dbReference>
<keyword evidence="7" id="KW-1185">Reference proteome</keyword>
<keyword evidence="2" id="KW-1133">Transmembrane helix</keyword>
<dbReference type="InterPro" id="IPR035965">
    <property type="entry name" value="PAS-like_dom_sf"/>
</dbReference>
<dbReference type="CDD" id="cd01949">
    <property type="entry name" value="GGDEF"/>
    <property type="match status" value="1"/>
</dbReference>
<reference evidence="6 7" key="1">
    <citation type="journal article" date="2010" name="Stand. Genomic Sci.">
        <title>Complete genome sequence of Spirochaeta smaragdinae type strain (SEBR 4228).</title>
        <authorList>
            <person name="Mavromatis K."/>
            <person name="Yasawong M."/>
            <person name="Chertkov O."/>
            <person name="Lapidus A."/>
            <person name="Lucas S."/>
            <person name="Nolan M."/>
            <person name="Del Rio T.G."/>
            <person name="Tice H."/>
            <person name="Cheng J.F."/>
            <person name="Pitluck S."/>
            <person name="Liolios K."/>
            <person name="Ivanova N."/>
            <person name="Tapia R."/>
            <person name="Han C."/>
            <person name="Bruce D."/>
            <person name="Goodwin L."/>
            <person name="Pati A."/>
            <person name="Chen A."/>
            <person name="Palaniappan K."/>
            <person name="Land M."/>
            <person name="Hauser L."/>
            <person name="Chang Y.J."/>
            <person name="Jeffries C.D."/>
            <person name="Detter J.C."/>
            <person name="Rohde M."/>
            <person name="Brambilla E."/>
            <person name="Spring S."/>
            <person name="Goker M."/>
            <person name="Sikorski J."/>
            <person name="Woyke T."/>
            <person name="Bristow J."/>
            <person name="Eisen J.A."/>
            <person name="Markowitz V."/>
            <person name="Hugenholtz P."/>
            <person name="Klenk H.P."/>
            <person name="Kyrpides N.C."/>
        </authorList>
    </citation>
    <scope>NUCLEOTIDE SEQUENCE [LARGE SCALE GENOMIC DNA]</scope>
    <source>
        <strain evidence="7">DSM 11293 / JCM 15392 / SEBR 4228</strain>
    </source>
</reference>
<evidence type="ECO:0000256" key="2">
    <source>
        <dbReference type="SAM" id="Phobius"/>
    </source>
</evidence>
<dbReference type="KEGG" id="ssm:Spirs_3249"/>
<dbReference type="Gene3D" id="3.30.70.270">
    <property type="match status" value="1"/>
</dbReference>
<dbReference type="eggNOG" id="COG3829">
    <property type="taxonomic scope" value="Bacteria"/>
</dbReference>
<feature type="transmembrane region" description="Helical" evidence="2">
    <location>
        <begin position="6"/>
        <end position="27"/>
    </location>
</feature>
<dbReference type="GO" id="GO:0003824">
    <property type="term" value="F:catalytic activity"/>
    <property type="evidence" value="ECO:0007669"/>
    <property type="project" value="UniProtKB-ARBA"/>
</dbReference>
<feature type="transmembrane region" description="Helical" evidence="2">
    <location>
        <begin position="182"/>
        <end position="201"/>
    </location>
</feature>
<dbReference type="InterPro" id="IPR043128">
    <property type="entry name" value="Rev_trsase/Diguanyl_cyclase"/>
</dbReference>
<dbReference type="HOGENOM" id="CLU_000445_70_20_12"/>
<dbReference type="InterPro" id="IPR000014">
    <property type="entry name" value="PAS"/>
</dbReference>
<dbReference type="eggNOG" id="COG5001">
    <property type="taxonomic scope" value="Bacteria"/>
</dbReference>
<dbReference type="Gene3D" id="3.20.20.450">
    <property type="entry name" value="EAL domain"/>
    <property type="match status" value="1"/>
</dbReference>
<feature type="transmembrane region" description="Helical" evidence="2">
    <location>
        <begin position="65"/>
        <end position="89"/>
    </location>
</feature>
<evidence type="ECO:0000259" key="3">
    <source>
        <dbReference type="PROSITE" id="PS50112"/>
    </source>
</evidence>
<dbReference type="SUPFAM" id="SSF55785">
    <property type="entry name" value="PYP-like sensor domain (PAS domain)"/>
    <property type="match status" value="1"/>
</dbReference>
<feature type="transmembrane region" description="Helical" evidence="2">
    <location>
        <begin position="101"/>
        <end position="124"/>
    </location>
</feature>
<keyword evidence="1" id="KW-0175">Coiled coil</keyword>
<feature type="coiled-coil region" evidence="1">
    <location>
        <begin position="352"/>
        <end position="393"/>
    </location>
</feature>
<dbReference type="SMART" id="SM00267">
    <property type="entry name" value="GGDEF"/>
    <property type="match status" value="1"/>
</dbReference>
<organism evidence="6 7">
    <name type="scientific">Sediminispirochaeta smaragdinae (strain DSM 11293 / JCM 15392 / SEBR 4228)</name>
    <name type="common">Spirochaeta smaragdinae</name>
    <dbReference type="NCBI Taxonomy" id="573413"/>
    <lineage>
        <taxon>Bacteria</taxon>
        <taxon>Pseudomonadati</taxon>
        <taxon>Spirochaetota</taxon>
        <taxon>Spirochaetia</taxon>
        <taxon>Spirochaetales</taxon>
        <taxon>Spirochaetaceae</taxon>
        <taxon>Sediminispirochaeta</taxon>
    </lineage>
</organism>
<dbReference type="SUPFAM" id="SSF141868">
    <property type="entry name" value="EAL domain-like"/>
    <property type="match status" value="1"/>
</dbReference>
<dbReference type="NCBIfam" id="TIGR00229">
    <property type="entry name" value="sensory_box"/>
    <property type="match status" value="1"/>
</dbReference>
<dbReference type="NCBIfam" id="TIGR00254">
    <property type="entry name" value="GGDEF"/>
    <property type="match status" value="1"/>
</dbReference>
<dbReference type="AlphaFoldDB" id="E1R5L9"/>
<dbReference type="InterPro" id="IPR029787">
    <property type="entry name" value="Nucleotide_cyclase"/>
</dbReference>
<dbReference type="RefSeq" id="WP_013255806.1">
    <property type="nucleotide sequence ID" value="NC_014364.1"/>
</dbReference>
<dbReference type="PROSITE" id="PS50883">
    <property type="entry name" value="EAL"/>
    <property type="match status" value="1"/>
</dbReference>
<name>E1R5L9_SEDSS</name>
<dbReference type="SUPFAM" id="SSF55073">
    <property type="entry name" value="Nucleotide cyclase"/>
    <property type="match status" value="1"/>
</dbReference>
<feature type="domain" description="EAL" evidence="4">
    <location>
        <begin position="575"/>
        <end position="833"/>
    </location>
</feature>
<sequence>MIVLISGWSLITFVSLLIVVVLTSGIYFQRESSLLGNMIFMPGAVASFWMLFEALTLLSPHRNEAIFWATGWFLGFLLYQPALLFYFASFDEDRPTGKRRITAVIDLLFVIAGITYFIFMVRTTTLKAAENSLTINPVGFLPKPHYHFSWYILYFVLRITAQLRKMGKQLFANVSSAQWRRILWFPLTVACMVLLLTDYLAMCGLPLLPIGQVASAAFFFLLFAGVRYRFFFRPSARFAADEILQTMPDPLLVCDTEGHIQVINNAFCKVFDYSPEEIIGKNLFFTENRENRKVVLEAVREEQINGLERILYDRNGNPIYTSLSLSWLHDRDKARAGAIVAVQDIRNYHHALDRLEDLYHRTEAMVQERTKELQETNLTLKNEIASRRQAQERLHHAAYHDSLTGLPNREMFTERLQLVFSKYMHRNGATFALLFIDLDRFKMINDSLGHLSGDMVLKETADRLENCLRDVDTIGRMGGDEFVVLMEDIGESRAVITAAERIIESMKKPFCIRIENRVHEISTSASVGITIVNPRYINAEEMLRDADLALYRAKELGKNCYEIFNEDIQAGALAHMDIERGLRNALQHDEFELHYQPIINLATKSLAGFEALIRWHHPEKGLLHPASFIPVAEESDLIVEIDRWVLQRSCSELSQWHKALSFQQKLPSVSINISARHLAAGRKLIDDIKDTLKQSGLSPETLIIEITESAIIKSMDTAKTILNQIKGLGVGLHLDDFGEGYSSVNLLKNVPFDAMKIDRAYVTGMKRENPGSRLLRTIVELGHSMDKAVIAEGIEAPGEAELLKSFHCEHGQGFLFSKPIKSEDIGSYMEQFPM</sequence>
<dbReference type="STRING" id="573413.Spirs_3249"/>
<dbReference type="Proteomes" id="UP000002318">
    <property type="component" value="Chromosome"/>
</dbReference>
<dbReference type="PROSITE" id="PS50112">
    <property type="entry name" value="PAS"/>
    <property type="match status" value="1"/>
</dbReference>
<dbReference type="PROSITE" id="PS50887">
    <property type="entry name" value="GGDEF"/>
    <property type="match status" value="1"/>
</dbReference>
<feature type="transmembrane region" description="Helical" evidence="2">
    <location>
        <begin position="207"/>
        <end position="228"/>
    </location>
</feature>
<dbReference type="Pfam" id="PF00990">
    <property type="entry name" value="GGDEF"/>
    <property type="match status" value="1"/>
</dbReference>
<feature type="domain" description="PAS" evidence="3">
    <location>
        <begin position="242"/>
        <end position="311"/>
    </location>
</feature>
<evidence type="ECO:0000256" key="1">
    <source>
        <dbReference type="SAM" id="Coils"/>
    </source>
</evidence>
<dbReference type="PANTHER" id="PTHR44757:SF2">
    <property type="entry name" value="BIOFILM ARCHITECTURE MAINTENANCE PROTEIN MBAA"/>
    <property type="match status" value="1"/>
</dbReference>
<keyword evidence="2" id="KW-0472">Membrane</keyword>
<evidence type="ECO:0000313" key="7">
    <source>
        <dbReference type="Proteomes" id="UP000002318"/>
    </source>
</evidence>
<feature type="domain" description="GGDEF" evidence="5">
    <location>
        <begin position="429"/>
        <end position="566"/>
    </location>
</feature>
<dbReference type="Pfam" id="PF00563">
    <property type="entry name" value="EAL"/>
    <property type="match status" value="1"/>
</dbReference>
<dbReference type="Gene3D" id="3.30.450.20">
    <property type="entry name" value="PAS domain"/>
    <property type="match status" value="1"/>
</dbReference>
<dbReference type="OrthoDB" id="366324at2"/>
<accession>E1R5L9</accession>
<dbReference type="PANTHER" id="PTHR44757">
    <property type="entry name" value="DIGUANYLATE CYCLASE DGCP"/>
    <property type="match status" value="1"/>
</dbReference>
<evidence type="ECO:0000313" key="6">
    <source>
        <dbReference type="EMBL" id="ADK82347.1"/>
    </source>
</evidence>
<dbReference type="Pfam" id="PF13426">
    <property type="entry name" value="PAS_9"/>
    <property type="match status" value="1"/>
</dbReference>
<feature type="transmembrane region" description="Helical" evidence="2">
    <location>
        <begin position="39"/>
        <end position="59"/>
    </location>
</feature>
<dbReference type="CDD" id="cd01948">
    <property type="entry name" value="EAL"/>
    <property type="match status" value="1"/>
</dbReference>
<dbReference type="SMART" id="SM00091">
    <property type="entry name" value="PAS"/>
    <property type="match status" value="1"/>
</dbReference>
<dbReference type="InterPro" id="IPR000160">
    <property type="entry name" value="GGDEF_dom"/>
</dbReference>
<dbReference type="CDD" id="cd00130">
    <property type="entry name" value="PAS"/>
    <property type="match status" value="1"/>
</dbReference>
<evidence type="ECO:0000259" key="5">
    <source>
        <dbReference type="PROSITE" id="PS50887"/>
    </source>
</evidence>
<proteinExistence type="predicted"/>
<dbReference type="FunFam" id="3.30.70.270:FF:000001">
    <property type="entry name" value="Diguanylate cyclase domain protein"/>
    <property type="match status" value="1"/>
</dbReference>
<dbReference type="SMART" id="SM00052">
    <property type="entry name" value="EAL"/>
    <property type="match status" value="1"/>
</dbReference>